<comment type="caution">
    <text evidence="1">The sequence shown here is derived from an EMBL/GenBank/DDBJ whole genome shotgun (WGS) entry which is preliminary data.</text>
</comment>
<dbReference type="Proteomes" id="UP000230750">
    <property type="component" value="Unassembled WGS sequence"/>
</dbReference>
<reference evidence="1 2" key="1">
    <citation type="journal article" date="2017" name="PLoS Biol.">
        <title>The sea cucumber genome provides insights into morphological evolution and visceral regeneration.</title>
        <authorList>
            <person name="Zhang X."/>
            <person name="Sun L."/>
            <person name="Yuan J."/>
            <person name="Sun Y."/>
            <person name="Gao Y."/>
            <person name="Zhang L."/>
            <person name="Li S."/>
            <person name="Dai H."/>
            <person name="Hamel J.F."/>
            <person name="Liu C."/>
            <person name="Yu Y."/>
            <person name="Liu S."/>
            <person name="Lin W."/>
            <person name="Guo K."/>
            <person name="Jin S."/>
            <person name="Xu P."/>
            <person name="Storey K.B."/>
            <person name="Huan P."/>
            <person name="Zhang T."/>
            <person name="Zhou Y."/>
            <person name="Zhang J."/>
            <person name="Lin C."/>
            <person name="Li X."/>
            <person name="Xing L."/>
            <person name="Huo D."/>
            <person name="Sun M."/>
            <person name="Wang L."/>
            <person name="Mercier A."/>
            <person name="Li F."/>
            <person name="Yang H."/>
            <person name="Xiang J."/>
        </authorList>
    </citation>
    <scope>NUCLEOTIDE SEQUENCE [LARGE SCALE GENOMIC DNA]</scope>
    <source>
        <strain evidence="1">Shaxun</strain>
        <tissue evidence="1">Muscle</tissue>
    </source>
</reference>
<evidence type="ECO:0000313" key="2">
    <source>
        <dbReference type="Proteomes" id="UP000230750"/>
    </source>
</evidence>
<gene>
    <name evidence="1" type="ORF">BSL78_22048</name>
</gene>
<dbReference type="AlphaFoldDB" id="A0A2G8JZB1"/>
<dbReference type="OrthoDB" id="10058639at2759"/>
<accession>A0A2G8JZB1</accession>
<sequence>MWLPATVATTPTFACKCLPLATLTTPTETLQITSLVYTFGAYAEGLAGFYQCADVEVIGLEVTNPSSLQLDLDVDNIVTYTVRLQNSGPFGINSPDSGNNYAVAFMLSNSTDLLAANTATISYEAESSLSSNLDASIVSGGTVSITTLNVYVNIPSSSCEYFDMICVTVSKVAGTNYTDNDSSNNQFCLQFGEVSEGYAGVLPCTGEYISIMLPLINTKGRCATVTLIEIWVAIYLGWTFVGQLLLALRDGNILGGIVAISRSL</sequence>
<name>A0A2G8JZB1_STIJA</name>
<evidence type="ECO:0000313" key="1">
    <source>
        <dbReference type="EMBL" id="PIK41097.1"/>
    </source>
</evidence>
<keyword evidence="2" id="KW-1185">Reference proteome</keyword>
<organism evidence="1 2">
    <name type="scientific">Stichopus japonicus</name>
    <name type="common">Sea cucumber</name>
    <dbReference type="NCBI Taxonomy" id="307972"/>
    <lineage>
        <taxon>Eukaryota</taxon>
        <taxon>Metazoa</taxon>
        <taxon>Echinodermata</taxon>
        <taxon>Eleutherozoa</taxon>
        <taxon>Echinozoa</taxon>
        <taxon>Holothuroidea</taxon>
        <taxon>Aspidochirotacea</taxon>
        <taxon>Aspidochirotida</taxon>
        <taxon>Stichopodidae</taxon>
        <taxon>Apostichopus</taxon>
    </lineage>
</organism>
<proteinExistence type="predicted"/>
<dbReference type="EMBL" id="MRZV01001053">
    <property type="protein sequence ID" value="PIK41097.1"/>
    <property type="molecule type" value="Genomic_DNA"/>
</dbReference>
<protein>
    <submittedName>
        <fullName evidence="1">Uncharacterized protein</fullName>
    </submittedName>
</protein>